<dbReference type="SUPFAM" id="SSF51658">
    <property type="entry name" value="Xylose isomerase-like"/>
    <property type="match status" value="1"/>
</dbReference>
<sequence>RRPPSEKEDIMGRIIAVNSNCYHGYSIEQAIDGIAAAGFRYIELTATKGWTEHVFPDQSFERLWQVKERLAEKGLTPFSMSGHCNLMDTARIHDFISNIRLAAFFGCGYIVSSIGEAHLSDQAVASNEVVAEHIRALVPELEKYGLTLVLETHGDHGSGRILKEIVDRVGSPRVGINYDTANALFYGNVDLGADLDASMDAIRYMHLKDKGGERTVWDFPALGKGWLDFPLVFDKLAKAGNDCPFSIEIEFTQAGAKDLAEINQAVKDSAEYLTAHGFVL</sequence>
<dbReference type="PANTHER" id="PTHR12110">
    <property type="entry name" value="HYDROXYPYRUVATE ISOMERASE"/>
    <property type="match status" value="1"/>
</dbReference>
<organism evidence="2 3">
    <name type="scientific">Flavonifractor plautii</name>
    <name type="common">Fusobacterium plautii</name>
    <dbReference type="NCBI Taxonomy" id="292800"/>
    <lineage>
        <taxon>Bacteria</taxon>
        <taxon>Bacillati</taxon>
        <taxon>Bacillota</taxon>
        <taxon>Clostridia</taxon>
        <taxon>Eubacteriales</taxon>
        <taxon>Oscillospiraceae</taxon>
        <taxon>Flavonifractor</taxon>
    </lineage>
</organism>
<dbReference type="Proteomes" id="UP001211173">
    <property type="component" value="Unassembled WGS sequence"/>
</dbReference>
<evidence type="ECO:0000313" key="2">
    <source>
        <dbReference type="EMBL" id="MDB7936299.1"/>
    </source>
</evidence>
<evidence type="ECO:0000259" key="1">
    <source>
        <dbReference type="Pfam" id="PF01261"/>
    </source>
</evidence>
<dbReference type="EMBL" id="JAQLWV010000091">
    <property type="protein sequence ID" value="MDB7936299.1"/>
    <property type="molecule type" value="Genomic_DNA"/>
</dbReference>
<keyword evidence="2" id="KW-0413">Isomerase</keyword>
<reference evidence="2" key="1">
    <citation type="submission" date="2023-01" db="EMBL/GenBank/DDBJ databases">
        <title>Human gut microbiome strain richness.</title>
        <authorList>
            <person name="Chen-Liaw A."/>
        </authorList>
    </citation>
    <scope>NUCLEOTIDE SEQUENCE</scope>
    <source>
        <strain evidence="2">1001287st1_F4_1001285I_161205</strain>
    </source>
</reference>
<dbReference type="PANTHER" id="PTHR12110:SF53">
    <property type="entry name" value="BLR5974 PROTEIN"/>
    <property type="match status" value="1"/>
</dbReference>
<accession>A0AAW6CTM9</accession>
<dbReference type="InterPro" id="IPR036237">
    <property type="entry name" value="Xyl_isomerase-like_sf"/>
</dbReference>
<comment type="caution">
    <text evidence="2">The sequence shown here is derived from an EMBL/GenBank/DDBJ whole genome shotgun (WGS) entry which is preliminary data.</text>
</comment>
<dbReference type="GO" id="GO:0016853">
    <property type="term" value="F:isomerase activity"/>
    <property type="evidence" value="ECO:0007669"/>
    <property type="project" value="UniProtKB-KW"/>
</dbReference>
<gene>
    <name evidence="2" type="ORF">PNE06_24795</name>
</gene>
<dbReference type="RefSeq" id="WP_021631534.1">
    <property type="nucleotide sequence ID" value="NZ_JAQLWV010000091.1"/>
</dbReference>
<dbReference type="InterPro" id="IPR013022">
    <property type="entry name" value="Xyl_isomerase-like_TIM-brl"/>
</dbReference>
<dbReference type="Pfam" id="PF01261">
    <property type="entry name" value="AP_endonuc_2"/>
    <property type="match status" value="1"/>
</dbReference>
<dbReference type="InterPro" id="IPR050312">
    <property type="entry name" value="IolE/XylAMocC-like"/>
</dbReference>
<dbReference type="Gene3D" id="3.20.20.150">
    <property type="entry name" value="Divalent-metal-dependent TIM barrel enzymes"/>
    <property type="match status" value="1"/>
</dbReference>
<proteinExistence type="predicted"/>
<evidence type="ECO:0000313" key="3">
    <source>
        <dbReference type="Proteomes" id="UP001211173"/>
    </source>
</evidence>
<dbReference type="AlphaFoldDB" id="A0AAW6CTM9"/>
<feature type="domain" description="Xylose isomerase-like TIM barrel" evidence="1">
    <location>
        <begin position="34"/>
        <end position="273"/>
    </location>
</feature>
<name>A0AAW6CTM9_FLAPL</name>
<feature type="non-terminal residue" evidence="2">
    <location>
        <position position="1"/>
    </location>
</feature>
<protein>
    <submittedName>
        <fullName evidence="2">Sugar phosphate isomerase/epimerase</fullName>
    </submittedName>
</protein>